<proteinExistence type="predicted"/>
<sequence length="234" mass="26511">MLDETAVDNFCNEYSKARNNHHFELGQTMTLTFVKLKLATERLGVTGRVLRYWDAKGVIATVRTLGGTRLFDVDGYLAKKATEQRRRTELFGRPLETIRDATDDVMNDKTPPVAATSSLDAWKMEIDAVFKSVHEKSKNNTSEFFIHFGKAAEWIRFSQKCNAKRHLLANFEEGIDFTIRGANEHDIFSEHGNAEQIYLTGDCFKNLCMSAHTERVNAYVNTTSVWRSGCATGI</sequence>
<dbReference type="GO" id="GO:0006355">
    <property type="term" value="P:regulation of DNA-templated transcription"/>
    <property type="evidence" value="ECO:0007669"/>
    <property type="project" value="InterPro"/>
</dbReference>
<protein>
    <recommendedName>
        <fullName evidence="1">HTH merR-type domain-containing protein</fullName>
    </recommendedName>
</protein>
<dbReference type="EMBL" id="LGRX02014516">
    <property type="protein sequence ID" value="KAK3264482.1"/>
    <property type="molecule type" value="Genomic_DNA"/>
</dbReference>
<evidence type="ECO:0000313" key="2">
    <source>
        <dbReference type="EMBL" id="KAK3264482.1"/>
    </source>
</evidence>
<dbReference type="Pfam" id="PF00376">
    <property type="entry name" value="MerR"/>
    <property type="match status" value="1"/>
</dbReference>
<feature type="domain" description="HTH merR-type" evidence="1">
    <location>
        <begin position="41"/>
        <end position="71"/>
    </location>
</feature>
<evidence type="ECO:0000259" key="1">
    <source>
        <dbReference type="Pfam" id="PF00376"/>
    </source>
</evidence>
<dbReference type="Proteomes" id="UP001190700">
    <property type="component" value="Unassembled WGS sequence"/>
</dbReference>
<dbReference type="GO" id="GO:0003677">
    <property type="term" value="F:DNA binding"/>
    <property type="evidence" value="ECO:0007669"/>
    <property type="project" value="InterPro"/>
</dbReference>
<dbReference type="CDD" id="cd00592">
    <property type="entry name" value="HTH_MerR-like"/>
    <property type="match status" value="1"/>
</dbReference>
<keyword evidence="3" id="KW-1185">Reference proteome</keyword>
<gene>
    <name evidence="2" type="ORF">CYMTET_26782</name>
</gene>
<comment type="caution">
    <text evidence="2">The sequence shown here is derived from an EMBL/GenBank/DDBJ whole genome shotgun (WGS) entry which is preliminary data.</text>
</comment>
<accession>A0AAE0KXN2</accession>
<dbReference type="SUPFAM" id="SSF46955">
    <property type="entry name" value="Putative DNA-binding domain"/>
    <property type="match status" value="1"/>
</dbReference>
<name>A0AAE0KXN2_9CHLO</name>
<dbReference type="AlphaFoldDB" id="A0AAE0KXN2"/>
<organism evidence="2 3">
    <name type="scientific">Cymbomonas tetramitiformis</name>
    <dbReference type="NCBI Taxonomy" id="36881"/>
    <lineage>
        <taxon>Eukaryota</taxon>
        <taxon>Viridiplantae</taxon>
        <taxon>Chlorophyta</taxon>
        <taxon>Pyramimonadophyceae</taxon>
        <taxon>Pyramimonadales</taxon>
        <taxon>Pyramimonadaceae</taxon>
        <taxon>Cymbomonas</taxon>
    </lineage>
</organism>
<dbReference type="InterPro" id="IPR000551">
    <property type="entry name" value="MerR-type_HTH_dom"/>
</dbReference>
<evidence type="ECO:0000313" key="3">
    <source>
        <dbReference type="Proteomes" id="UP001190700"/>
    </source>
</evidence>
<dbReference type="Gene3D" id="1.10.1660.10">
    <property type="match status" value="1"/>
</dbReference>
<dbReference type="InterPro" id="IPR009061">
    <property type="entry name" value="DNA-bd_dom_put_sf"/>
</dbReference>
<reference evidence="2 3" key="1">
    <citation type="journal article" date="2015" name="Genome Biol. Evol.">
        <title>Comparative Genomics of a Bacterivorous Green Alga Reveals Evolutionary Causalities and Consequences of Phago-Mixotrophic Mode of Nutrition.</title>
        <authorList>
            <person name="Burns J.A."/>
            <person name="Paasch A."/>
            <person name="Narechania A."/>
            <person name="Kim E."/>
        </authorList>
    </citation>
    <scope>NUCLEOTIDE SEQUENCE [LARGE SCALE GENOMIC DNA]</scope>
    <source>
        <strain evidence="2 3">PLY_AMNH</strain>
    </source>
</reference>